<proteinExistence type="predicted"/>
<organism evidence="3 4">
    <name type="scientific">Halobacillus campisalis</name>
    <dbReference type="NCBI Taxonomy" id="435909"/>
    <lineage>
        <taxon>Bacteria</taxon>
        <taxon>Bacillati</taxon>
        <taxon>Bacillota</taxon>
        <taxon>Bacilli</taxon>
        <taxon>Bacillales</taxon>
        <taxon>Bacillaceae</taxon>
        <taxon>Halobacillus</taxon>
    </lineage>
</organism>
<gene>
    <name evidence="3" type="ORF">ACFQMN_14895</name>
</gene>
<reference evidence="4" key="1">
    <citation type="journal article" date="2019" name="Int. J. Syst. Evol. Microbiol.">
        <title>The Global Catalogue of Microorganisms (GCM) 10K type strain sequencing project: providing services to taxonomists for standard genome sequencing and annotation.</title>
        <authorList>
            <consortium name="The Broad Institute Genomics Platform"/>
            <consortium name="The Broad Institute Genome Sequencing Center for Infectious Disease"/>
            <person name="Wu L."/>
            <person name="Ma J."/>
        </authorList>
    </citation>
    <scope>NUCLEOTIDE SEQUENCE [LARGE SCALE GENOMIC DNA]</scope>
    <source>
        <strain evidence="4">CCUG 73951</strain>
    </source>
</reference>
<feature type="domain" description="3D" evidence="2">
    <location>
        <begin position="120"/>
        <end position="181"/>
    </location>
</feature>
<dbReference type="InterPro" id="IPR010611">
    <property type="entry name" value="3D_dom"/>
</dbReference>
<dbReference type="SUPFAM" id="SSF50685">
    <property type="entry name" value="Barwin-like endoglucanases"/>
    <property type="match status" value="1"/>
</dbReference>
<dbReference type="PANTHER" id="PTHR39160">
    <property type="entry name" value="CELL WALL-BINDING PROTEIN YOCH"/>
    <property type="match status" value="1"/>
</dbReference>
<dbReference type="EMBL" id="JBHTBY010000013">
    <property type="protein sequence ID" value="MFC7322161.1"/>
    <property type="molecule type" value="Genomic_DNA"/>
</dbReference>
<dbReference type="Pfam" id="PF06725">
    <property type="entry name" value="3D"/>
    <property type="match status" value="1"/>
</dbReference>
<evidence type="ECO:0000313" key="3">
    <source>
        <dbReference type="EMBL" id="MFC7322161.1"/>
    </source>
</evidence>
<evidence type="ECO:0000259" key="2">
    <source>
        <dbReference type="Pfam" id="PF06725"/>
    </source>
</evidence>
<keyword evidence="1" id="KW-0732">Signal</keyword>
<evidence type="ECO:0000256" key="1">
    <source>
        <dbReference type="ARBA" id="ARBA00022729"/>
    </source>
</evidence>
<dbReference type="RefSeq" id="WP_289215987.1">
    <property type="nucleotide sequence ID" value="NZ_JAPVRC010000004.1"/>
</dbReference>
<sequence length="212" mass="23718">MLNIIKRLLFILLFIGAMYSTWANISNLSIKDVDDWLALKQQTSESEDKRKITNPSSQPATSYSATEEDVVELLNLSQYPTRTVMATGYTAGYESTGKNEDHPAFGITYSGVEVKRDLYSTIAADIEIFPIGTVLFIPGYGYGVVADTGSAIKGDKIDLYYPSVDDVYNHWGKKETQVYVVEEGDGTLAEEELIHYNNNETLEVFREQILAE</sequence>
<dbReference type="CDD" id="cd22786">
    <property type="entry name" value="DPBB_YuiC-like"/>
    <property type="match status" value="1"/>
</dbReference>
<comment type="caution">
    <text evidence="3">The sequence shown here is derived from an EMBL/GenBank/DDBJ whole genome shotgun (WGS) entry which is preliminary data.</text>
</comment>
<evidence type="ECO:0000313" key="4">
    <source>
        <dbReference type="Proteomes" id="UP001596494"/>
    </source>
</evidence>
<dbReference type="InterPro" id="IPR051933">
    <property type="entry name" value="Resuscitation_pf_RpfB"/>
</dbReference>
<name>A0ABW2K7J9_9BACI</name>
<accession>A0ABW2K7J9</accession>
<dbReference type="Gene3D" id="2.40.40.10">
    <property type="entry name" value="RlpA-like domain"/>
    <property type="match status" value="1"/>
</dbReference>
<protein>
    <submittedName>
        <fullName evidence="3">3D domain-containing protein</fullName>
    </submittedName>
</protein>
<keyword evidence="4" id="KW-1185">Reference proteome</keyword>
<dbReference type="Proteomes" id="UP001596494">
    <property type="component" value="Unassembled WGS sequence"/>
</dbReference>
<dbReference type="PANTHER" id="PTHR39160:SF4">
    <property type="entry name" value="RESUSCITATION-PROMOTING FACTOR RPFB"/>
    <property type="match status" value="1"/>
</dbReference>
<dbReference type="InterPro" id="IPR036908">
    <property type="entry name" value="RlpA-like_sf"/>
</dbReference>